<proteinExistence type="predicted"/>
<dbReference type="NCBIfam" id="TIGR04183">
    <property type="entry name" value="Por_Secre_tail"/>
    <property type="match status" value="1"/>
</dbReference>
<feature type="signal peptide" evidence="2">
    <location>
        <begin position="1"/>
        <end position="17"/>
    </location>
</feature>
<keyword evidence="1 2" id="KW-0732">Signal</keyword>
<dbReference type="InterPro" id="IPR026444">
    <property type="entry name" value="Secre_tail"/>
</dbReference>
<evidence type="ECO:0000256" key="1">
    <source>
        <dbReference type="ARBA" id="ARBA00022729"/>
    </source>
</evidence>
<reference evidence="3 4" key="1">
    <citation type="submission" date="2019-03" db="EMBL/GenBank/DDBJ databases">
        <title>Genomic Encyclopedia of Type Strains, Phase III (KMG-III): the genomes of soil and plant-associated and newly described type strains.</title>
        <authorList>
            <person name="Whitman W."/>
        </authorList>
    </citation>
    <scope>NUCLEOTIDE SEQUENCE [LARGE SCALE GENOMIC DNA]</scope>
    <source>
        <strain evidence="3 4">CGMCC 1.12802</strain>
    </source>
</reference>
<evidence type="ECO:0000313" key="3">
    <source>
        <dbReference type="EMBL" id="TDX84711.1"/>
    </source>
</evidence>
<dbReference type="OrthoDB" id="8781670at2"/>
<dbReference type="EMBL" id="SOEO01000002">
    <property type="protein sequence ID" value="TDX84711.1"/>
    <property type="molecule type" value="Genomic_DNA"/>
</dbReference>
<protein>
    <submittedName>
        <fullName evidence="3">Putative secreted protein (Por secretion system target)</fullName>
    </submittedName>
</protein>
<dbReference type="AlphaFoldDB" id="A0A4R8IBH7"/>
<accession>A0A4R8IBH7</accession>
<sequence>MMKKIIFLLGASTMAFGQSLTSEPKYTSADLALSSNVLSYGHGDLLETKPFIPHSKVTSNSSDTINNSISEKEVVVTYENKKLKTASVYSEDGTLIQTSSKALLNEKKLKAGNYIVKVDFEDGTSTSAKFIKK</sequence>
<comment type="caution">
    <text evidence="3">The sequence shown here is derived from an EMBL/GenBank/DDBJ whole genome shotgun (WGS) entry which is preliminary data.</text>
</comment>
<organism evidence="3 4">
    <name type="scientific">Epilithonimonas xixisoli</name>
    <dbReference type="NCBI Taxonomy" id="1476462"/>
    <lineage>
        <taxon>Bacteria</taxon>
        <taxon>Pseudomonadati</taxon>
        <taxon>Bacteroidota</taxon>
        <taxon>Flavobacteriia</taxon>
        <taxon>Flavobacteriales</taxon>
        <taxon>Weeksellaceae</taxon>
        <taxon>Chryseobacterium group</taxon>
        <taxon>Epilithonimonas</taxon>
    </lineage>
</organism>
<feature type="chain" id="PRO_5020447936" evidence="2">
    <location>
        <begin position="18"/>
        <end position="133"/>
    </location>
</feature>
<dbReference type="RefSeq" id="WP_133944769.1">
    <property type="nucleotide sequence ID" value="NZ_SOEO01000002.1"/>
</dbReference>
<keyword evidence="4" id="KW-1185">Reference proteome</keyword>
<dbReference type="Proteomes" id="UP000295313">
    <property type="component" value="Unassembled WGS sequence"/>
</dbReference>
<evidence type="ECO:0000313" key="4">
    <source>
        <dbReference type="Proteomes" id="UP000295313"/>
    </source>
</evidence>
<name>A0A4R8IBH7_9FLAO</name>
<evidence type="ECO:0000256" key="2">
    <source>
        <dbReference type="SAM" id="SignalP"/>
    </source>
</evidence>
<gene>
    <name evidence="3" type="ORF">B0I22_2343</name>
</gene>